<dbReference type="SUPFAM" id="SSF46458">
    <property type="entry name" value="Globin-like"/>
    <property type="match status" value="1"/>
</dbReference>
<accession>A0A0A2M6X2</accession>
<dbReference type="AlphaFoldDB" id="A0A0A2M6X2"/>
<dbReference type="OrthoDB" id="25954at2"/>
<evidence type="ECO:0000313" key="1">
    <source>
        <dbReference type="EMBL" id="KGO87381.1"/>
    </source>
</evidence>
<proteinExistence type="predicted"/>
<dbReference type="eggNOG" id="COG2346">
    <property type="taxonomic scope" value="Bacteria"/>
</dbReference>
<dbReference type="STRING" id="1121895.GCA_000378485_02301"/>
<dbReference type="RefSeq" id="WP_020213464.1">
    <property type="nucleotide sequence ID" value="NZ_JRLX01000005.1"/>
</dbReference>
<dbReference type="CDD" id="cd08916">
    <property type="entry name" value="TrHb3_P"/>
    <property type="match status" value="1"/>
</dbReference>
<dbReference type="GO" id="GO:0019825">
    <property type="term" value="F:oxygen binding"/>
    <property type="evidence" value="ECO:0007669"/>
    <property type="project" value="InterPro"/>
</dbReference>
<reference evidence="1 2" key="1">
    <citation type="submission" date="2013-09" db="EMBL/GenBank/DDBJ databases">
        <authorList>
            <person name="Zeng Z."/>
            <person name="Chen C."/>
        </authorList>
    </citation>
    <scope>NUCLEOTIDE SEQUENCE [LARGE SCALE GENOMIC DNA]</scope>
    <source>
        <strain evidence="1 2">WB 3.3-2</strain>
    </source>
</reference>
<keyword evidence="2" id="KW-1185">Reference proteome</keyword>
<evidence type="ECO:0000313" key="2">
    <source>
        <dbReference type="Proteomes" id="UP000030152"/>
    </source>
</evidence>
<dbReference type="EMBL" id="JRLX01000005">
    <property type="protein sequence ID" value="KGO87381.1"/>
    <property type="molecule type" value="Genomic_DNA"/>
</dbReference>
<name>A0A0A2M6X2_9FLAO</name>
<sequence>MKDIENRQDLEILLKAFYDKLLQDPAINYMFTDVAQINLAEHMPHIVDFWEQSVFYTGGYRKNVMQIHLDLNHKEKLTDTHFETWLNHFNSVTDLLFTGPNCEKAKTRAQSIATVMKIKIYGA</sequence>
<dbReference type="InterPro" id="IPR012292">
    <property type="entry name" value="Globin/Proto"/>
</dbReference>
<evidence type="ECO:0008006" key="3">
    <source>
        <dbReference type="Google" id="ProtNLM"/>
    </source>
</evidence>
<dbReference type="Proteomes" id="UP000030152">
    <property type="component" value="Unassembled WGS sequence"/>
</dbReference>
<gene>
    <name evidence="1" type="ORF">Q765_06870</name>
</gene>
<dbReference type="GO" id="GO:0020037">
    <property type="term" value="F:heme binding"/>
    <property type="evidence" value="ECO:0007669"/>
    <property type="project" value="InterPro"/>
</dbReference>
<organism evidence="1 2">
    <name type="scientific">Flavobacterium rivuli WB 3.3-2 = DSM 21788</name>
    <dbReference type="NCBI Taxonomy" id="1121895"/>
    <lineage>
        <taxon>Bacteria</taxon>
        <taxon>Pseudomonadati</taxon>
        <taxon>Bacteroidota</taxon>
        <taxon>Flavobacteriia</taxon>
        <taxon>Flavobacteriales</taxon>
        <taxon>Flavobacteriaceae</taxon>
        <taxon>Flavobacterium</taxon>
    </lineage>
</organism>
<dbReference type="InterPro" id="IPR009050">
    <property type="entry name" value="Globin-like_sf"/>
</dbReference>
<comment type="caution">
    <text evidence="1">The sequence shown here is derived from an EMBL/GenBank/DDBJ whole genome shotgun (WGS) entry which is preliminary data.</text>
</comment>
<dbReference type="Gene3D" id="1.10.490.10">
    <property type="entry name" value="Globins"/>
    <property type="match status" value="1"/>
</dbReference>
<protein>
    <recommendedName>
        <fullName evidence="3">Globin</fullName>
    </recommendedName>
</protein>